<dbReference type="GO" id="GO:0030425">
    <property type="term" value="C:dendrite"/>
    <property type="evidence" value="ECO:0007669"/>
    <property type="project" value="UniProtKB-SubCell"/>
</dbReference>
<feature type="domain" description="Potassium channel" evidence="42">
    <location>
        <begin position="186"/>
        <end position="262"/>
    </location>
</feature>
<dbReference type="GO" id="GO:0015271">
    <property type="term" value="F:outward rectifier potassium channel activity"/>
    <property type="evidence" value="ECO:0007669"/>
    <property type="project" value="TreeGrafter"/>
</dbReference>
<evidence type="ECO:0000256" key="11">
    <source>
        <dbReference type="ARBA" id="ARBA00022475"/>
    </source>
</evidence>
<keyword evidence="15" id="KW-0967">Endosome</keyword>
<evidence type="ECO:0000256" key="16">
    <source>
        <dbReference type="ARBA" id="ARBA00022826"/>
    </source>
</evidence>
<evidence type="ECO:0000256" key="8">
    <source>
        <dbReference type="ARBA" id="ARBA00006666"/>
    </source>
</evidence>
<keyword evidence="13 37" id="KW-0633">Potassium transport</keyword>
<feature type="region of interest" description="Disordered" evidence="40">
    <location>
        <begin position="284"/>
        <end position="329"/>
    </location>
</feature>
<dbReference type="EnsemblMetazoa" id="G12462.1">
    <property type="protein sequence ID" value="G12462.1:cds"/>
    <property type="gene ID" value="G12462"/>
</dbReference>
<dbReference type="InterPro" id="IPR013099">
    <property type="entry name" value="K_chnl_dom"/>
</dbReference>
<evidence type="ECO:0000256" key="21">
    <source>
        <dbReference type="ARBA" id="ARBA00023065"/>
    </source>
</evidence>
<feature type="transmembrane region" description="Helical" evidence="41">
    <location>
        <begin position="238"/>
        <end position="262"/>
    </location>
</feature>
<comment type="catalytic activity">
    <reaction evidence="30">
        <text>K(+)(in) = K(+)(out)</text>
        <dbReference type="Rhea" id="RHEA:29463"/>
        <dbReference type="ChEBI" id="CHEBI:29103"/>
    </reaction>
</comment>
<evidence type="ECO:0000256" key="7">
    <source>
        <dbReference type="ARBA" id="ARBA00004651"/>
    </source>
</evidence>
<evidence type="ECO:0000256" key="36">
    <source>
        <dbReference type="ARBA" id="ARBA00046361"/>
    </source>
</evidence>
<dbReference type="GO" id="GO:0055037">
    <property type="term" value="C:recycling endosome"/>
    <property type="evidence" value="ECO:0007669"/>
    <property type="project" value="UniProtKB-SubCell"/>
</dbReference>
<evidence type="ECO:0000256" key="41">
    <source>
        <dbReference type="SAM" id="Phobius"/>
    </source>
</evidence>
<keyword evidence="18 37" id="KW-0630">Potassium</keyword>
<keyword evidence="16 37" id="KW-0631">Potassium channel</keyword>
<feature type="transmembrane region" description="Helical" evidence="41">
    <location>
        <begin position="15"/>
        <end position="34"/>
    </location>
</feature>
<evidence type="ECO:0000256" key="10">
    <source>
        <dbReference type="ARBA" id="ARBA00022448"/>
    </source>
</evidence>
<evidence type="ECO:0000256" key="14">
    <source>
        <dbReference type="ARBA" id="ARBA00022692"/>
    </source>
</evidence>
<dbReference type="PANTHER" id="PTHR11003">
    <property type="entry name" value="POTASSIUM CHANNEL, SUBFAMILY K"/>
    <property type="match status" value="1"/>
</dbReference>
<evidence type="ECO:0000256" key="34">
    <source>
        <dbReference type="ARBA" id="ARBA00044657"/>
    </source>
</evidence>
<evidence type="ECO:0000256" key="9">
    <source>
        <dbReference type="ARBA" id="ARBA00016212"/>
    </source>
</evidence>
<evidence type="ECO:0000256" key="6">
    <source>
        <dbReference type="ARBA" id="ARBA00004541"/>
    </source>
</evidence>
<keyword evidence="44" id="KW-1185">Reference proteome</keyword>
<keyword evidence="25" id="KW-0966">Cell projection</keyword>
<evidence type="ECO:0000256" key="25">
    <source>
        <dbReference type="ARBA" id="ARBA00023273"/>
    </source>
</evidence>
<dbReference type="InterPro" id="IPR005408">
    <property type="entry name" value="2pore_dom_K_chnl_TWIK"/>
</dbReference>
<evidence type="ECO:0000256" key="2">
    <source>
        <dbReference type="ARBA" id="ARBA00004172"/>
    </source>
</evidence>
<dbReference type="InterPro" id="IPR003280">
    <property type="entry name" value="2pore_dom_K_chnl"/>
</dbReference>
<keyword evidence="17" id="KW-0832">Ubl conjugation</keyword>
<keyword evidence="27" id="KW-0968">Cytoplasmic vesicle</keyword>
<comment type="catalytic activity">
    <reaction evidence="34">
        <text>Rb(+)(in) = Rb(+)(out)</text>
        <dbReference type="Rhea" id="RHEA:78547"/>
        <dbReference type="ChEBI" id="CHEBI:49847"/>
    </reaction>
</comment>
<comment type="subunit">
    <text evidence="36">Homodimer; disulfide-linked. Heterodimer with KCNK2; disulfide-linked. In astrocytes, forms mostly heterodimeric potassium channels with KCNK2, with only a minor proportion of functional channels containing homodimeric KCNK1. Interacts with KCNK3 and KCNK9, forming functional heterodimeric channels. Interacts with GNG4. Identified in a complex with PSD and ARF6; interacts only with PSD that is bound to ARF6. Interacts with UBE2I.</text>
</comment>
<feature type="transmembrane region" description="Helical" evidence="41">
    <location>
        <begin position="209"/>
        <end position="226"/>
    </location>
</feature>
<evidence type="ECO:0000256" key="30">
    <source>
        <dbReference type="ARBA" id="ARBA00034430"/>
    </source>
</evidence>
<evidence type="ECO:0000256" key="35">
    <source>
        <dbReference type="ARBA" id="ARBA00044691"/>
    </source>
</evidence>
<evidence type="ECO:0000256" key="23">
    <source>
        <dbReference type="ARBA" id="ARBA00023157"/>
    </source>
</evidence>
<comment type="subcellular location">
    <subcellularLocation>
        <location evidence="3">Apical cell membrane</location>
    </subcellularLocation>
    <subcellularLocation>
        <location evidence="7">Cell membrane</location>
        <topology evidence="7">Multi-pass membrane protein</topology>
    </subcellularLocation>
    <subcellularLocation>
        <location evidence="4">Cell projection</location>
        <location evidence="4">Dendrite</location>
    </subcellularLocation>
    <subcellularLocation>
        <location evidence="6">Cytoplasmic vesicle</location>
    </subcellularLocation>
    <subcellularLocation>
        <location evidence="5">Perikaryon</location>
    </subcellularLocation>
    <subcellularLocation>
        <location evidence="2">Recycling endosome</location>
    </subcellularLocation>
    <subcellularLocation>
        <location evidence="29">Synaptic cell membrane</location>
    </subcellularLocation>
</comment>
<keyword evidence="14 39" id="KW-0812">Transmembrane</keyword>
<accession>A0A8W8I534</accession>
<sequence length="329" mass="37167">MENIKACCRSSNARLLWLCVGFVLYLCFGALVFIELESNIEKDLQSDFIKRKLQFLSAHSCISDDKLEKFIASIVVATNRGVSATKNVTMAEPNWTFGQSIFFAGTLLTTIGYGRVAPLSEAGKGFCLLYTMIGIPLTLIFFTAIVERMMIPTKMFLYFLFRKLGHLYRVFHIQLLHFFILLIATVLIIFVVPAAIYSALEPKWDFLDSFYYCFISMTTIGLGDYIPGDNPDQKARAVYKLATTVYLFLGLLVMMLLLAVLYDIPELNLGFHFYLKSDEEEEERARLRSGGEGSGPKYTKQRDEDPQKQTGGSQMYQPTQEDVAAATGH</sequence>
<keyword evidence="12" id="KW-1017">Isopeptide bond</keyword>
<protein>
    <recommendedName>
        <fullName evidence="9">Potassium channel subfamily K member 1</fullName>
    </recommendedName>
</protein>
<dbReference type="PIRSF" id="PIRSF038061">
    <property type="entry name" value="K_channel_subfamily_K_type"/>
    <property type="match status" value="1"/>
</dbReference>
<dbReference type="Proteomes" id="UP000005408">
    <property type="component" value="Unassembled WGS sequence"/>
</dbReference>
<comment type="similarity">
    <text evidence="8 39">Belongs to the two pore domain potassium channel (TC 1.A.1.8) family.</text>
</comment>
<evidence type="ECO:0000256" key="13">
    <source>
        <dbReference type="ARBA" id="ARBA00022538"/>
    </source>
</evidence>
<feature type="transmembrane region" description="Helical" evidence="41">
    <location>
        <begin position="128"/>
        <end position="146"/>
    </location>
</feature>
<evidence type="ECO:0000256" key="29">
    <source>
        <dbReference type="ARBA" id="ARBA00034109"/>
    </source>
</evidence>
<evidence type="ECO:0000256" key="17">
    <source>
        <dbReference type="ARBA" id="ARBA00022843"/>
    </source>
</evidence>
<evidence type="ECO:0000256" key="12">
    <source>
        <dbReference type="ARBA" id="ARBA00022499"/>
    </source>
</evidence>
<feature type="compositionally biased region" description="Polar residues" evidence="40">
    <location>
        <begin position="308"/>
        <end position="320"/>
    </location>
</feature>
<dbReference type="PRINTS" id="PR01096">
    <property type="entry name" value="TWIK1CHANNEL"/>
</dbReference>
<keyword evidence="23" id="KW-1015">Disulfide bond</keyword>
<comment type="catalytic activity">
    <reaction evidence="33">
        <text>Li(+)(in) = Li(+)(out)</text>
        <dbReference type="Rhea" id="RHEA:78551"/>
        <dbReference type="ChEBI" id="CHEBI:49713"/>
    </reaction>
</comment>
<name>A0A8W8I534_MAGGI</name>
<proteinExistence type="inferred from homology"/>
<evidence type="ECO:0000256" key="27">
    <source>
        <dbReference type="ARBA" id="ARBA00023329"/>
    </source>
</evidence>
<dbReference type="Pfam" id="PF07885">
    <property type="entry name" value="Ion_trans_2"/>
    <property type="match status" value="2"/>
</dbReference>
<evidence type="ECO:0000256" key="22">
    <source>
        <dbReference type="ARBA" id="ARBA00023136"/>
    </source>
</evidence>
<dbReference type="SUPFAM" id="SSF81324">
    <property type="entry name" value="Voltage-gated potassium channels"/>
    <property type="match status" value="2"/>
</dbReference>
<comment type="catalytic activity">
    <reaction evidence="32">
        <text>L-glutamate(out) = L-glutamate(in)</text>
        <dbReference type="Rhea" id="RHEA:66336"/>
        <dbReference type="ChEBI" id="CHEBI:29985"/>
    </reaction>
</comment>
<keyword evidence="26 39" id="KW-0407">Ion channel</keyword>
<evidence type="ECO:0000256" key="26">
    <source>
        <dbReference type="ARBA" id="ARBA00023303"/>
    </source>
</evidence>
<keyword evidence="24" id="KW-0325">Glycoprotein</keyword>
<comment type="catalytic activity">
    <reaction evidence="28">
        <text>chloride(in) = chloride(out)</text>
        <dbReference type="Rhea" id="RHEA:29823"/>
        <dbReference type="ChEBI" id="CHEBI:17996"/>
    </reaction>
</comment>
<dbReference type="GO" id="GO:0022841">
    <property type="term" value="F:potassium ion leak channel activity"/>
    <property type="evidence" value="ECO:0007669"/>
    <property type="project" value="TreeGrafter"/>
</dbReference>
<dbReference type="PRINTS" id="PR01333">
    <property type="entry name" value="2POREKCHANEL"/>
</dbReference>
<dbReference type="OrthoDB" id="297496at2759"/>
<keyword evidence="20" id="KW-0770">Synapse</keyword>
<comment type="catalytic activity">
    <reaction evidence="35">
        <text>Cs(+)(in) = Cs(+)(out)</text>
        <dbReference type="Rhea" id="RHEA:78555"/>
        <dbReference type="ChEBI" id="CHEBI:49547"/>
    </reaction>
</comment>
<evidence type="ECO:0000313" key="44">
    <source>
        <dbReference type="Proteomes" id="UP000005408"/>
    </source>
</evidence>
<evidence type="ECO:0000256" key="24">
    <source>
        <dbReference type="ARBA" id="ARBA00023180"/>
    </source>
</evidence>
<comment type="catalytic activity">
    <reaction evidence="1">
        <text>NH4(+)(in) = NH4(+)(out)</text>
        <dbReference type="Rhea" id="RHEA:28747"/>
        <dbReference type="ChEBI" id="CHEBI:28938"/>
    </reaction>
</comment>
<keyword evidence="22 37" id="KW-0472">Membrane</keyword>
<dbReference type="Gene3D" id="1.10.287.70">
    <property type="match status" value="1"/>
</dbReference>
<keyword evidence="21 37" id="KW-0406">Ion transport</keyword>
<keyword evidence="10 37" id="KW-0813">Transport</keyword>
<evidence type="ECO:0000256" key="33">
    <source>
        <dbReference type="ARBA" id="ARBA00044635"/>
    </source>
</evidence>
<evidence type="ECO:0000256" key="28">
    <source>
        <dbReference type="ARBA" id="ARBA00024167"/>
    </source>
</evidence>
<dbReference type="PANTHER" id="PTHR11003:SF249">
    <property type="entry name" value="TWO PORE POTASSIUM CHANNEL PROTEIN SUP-9"/>
    <property type="match status" value="1"/>
</dbReference>
<dbReference type="InterPro" id="IPR001779">
    <property type="entry name" value="2pore_dom_K_chnl_TWIK1"/>
</dbReference>
<dbReference type="GO" id="GO:0097060">
    <property type="term" value="C:synaptic membrane"/>
    <property type="evidence" value="ECO:0007669"/>
    <property type="project" value="UniProtKB-SubCell"/>
</dbReference>
<organism evidence="43 44">
    <name type="scientific">Magallana gigas</name>
    <name type="common">Pacific oyster</name>
    <name type="synonym">Crassostrea gigas</name>
    <dbReference type="NCBI Taxonomy" id="29159"/>
    <lineage>
        <taxon>Eukaryota</taxon>
        <taxon>Metazoa</taxon>
        <taxon>Spiralia</taxon>
        <taxon>Lophotrochozoa</taxon>
        <taxon>Mollusca</taxon>
        <taxon>Bivalvia</taxon>
        <taxon>Autobranchia</taxon>
        <taxon>Pteriomorphia</taxon>
        <taxon>Ostreida</taxon>
        <taxon>Ostreoidea</taxon>
        <taxon>Ostreidae</taxon>
        <taxon>Magallana</taxon>
    </lineage>
</organism>
<evidence type="ECO:0000256" key="38">
    <source>
        <dbReference type="PIRSR" id="PIRSR038061-1"/>
    </source>
</evidence>
<comment type="catalytic activity">
    <reaction evidence="31">
        <text>Na(+)(in) = Na(+)(out)</text>
        <dbReference type="Rhea" id="RHEA:34963"/>
        <dbReference type="ChEBI" id="CHEBI:29101"/>
    </reaction>
</comment>
<dbReference type="PRINTS" id="PR01586">
    <property type="entry name" value="TWIKCHANNEL"/>
</dbReference>
<evidence type="ECO:0000256" key="18">
    <source>
        <dbReference type="ARBA" id="ARBA00022958"/>
    </source>
</evidence>
<reference evidence="43" key="1">
    <citation type="submission" date="2022-08" db="UniProtKB">
        <authorList>
            <consortium name="EnsemblMetazoa"/>
        </authorList>
    </citation>
    <scope>IDENTIFICATION</scope>
    <source>
        <strain evidence="43">05x7-T-G4-1.051#20</strain>
    </source>
</reference>
<evidence type="ECO:0000256" key="19">
    <source>
        <dbReference type="ARBA" id="ARBA00022989"/>
    </source>
</evidence>
<dbReference type="GO" id="GO:0043204">
    <property type="term" value="C:perikaryon"/>
    <property type="evidence" value="ECO:0007669"/>
    <property type="project" value="UniProtKB-SubCell"/>
</dbReference>
<evidence type="ECO:0000256" key="39">
    <source>
        <dbReference type="RuleBase" id="RU003857"/>
    </source>
</evidence>
<evidence type="ECO:0000256" key="32">
    <source>
        <dbReference type="ARBA" id="ARBA00036683"/>
    </source>
</evidence>
<evidence type="ECO:0000256" key="3">
    <source>
        <dbReference type="ARBA" id="ARBA00004221"/>
    </source>
</evidence>
<dbReference type="GO" id="GO:0030322">
    <property type="term" value="P:stabilization of membrane potential"/>
    <property type="evidence" value="ECO:0007669"/>
    <property type="project" value="TreeGrafter"/>
</dbReference>
<evidence type="ECO:0000256" key="1">
    <source>
        <dbReference type="ARBA" id="ARBA00000309"/>
    </source>
</evidence>
<evidence type="ECO:0000256" key="31">
    <source>
        <dbReference type="ARBA" id="ARBA00036239"/>
    </source>
</evidence>
<dbReference type="InterPro" id="IPR003092">
    <property type="entry name" value="2pore_dom_K_chnl_TASK"/>
</dbReference>
<evidence type="ECO:0000256" key="15">
    <source>
        <dbReference type="ARBA" id="ARBA00022753"/>
    </source>
</evidence>
<evidence type="ECO:0000256" key="5">
    <source>
        <dbReference type="ARBA" id="ARBA00004484"/>
    </source>
</evidence>
<evidence type="ECO:0000259" key="42">
    <source>
        <dbReference type="Pfam" id="PF07885"/>
    </source>
</evidence>
<keyword evidence="19 41" id="KW-1133">Transmembrane helix</keyword>
<keyword evidence="11" id="KW-1003">Cell membrane</keyword>
<dbReference type="AlphaFoldDB" id="A0A8W8I534"/>
<feature type="glycosylation site" description="N-linked (GlcNAc...) asparagine" evidence="38">
    <location>
        <position position="87"/>
    </location>
</feature>
<feature type="domain" description="Potassium channel" evidence="42">
    <location>
        <begin position="92"/>
        <end position="149"/>
    </location>
</feature>
<evidence type="ECO:0000256" key="40">
    <source>
        <dbReference type="SAM" id="MobiDB-lite"/>
    </source>
</evidence>
<dbReference type="GO" id="GO:0016324">
    <property type="term" value="C:apical plasma membrane"/>
    <property type="evidence" value="ECO:0007669"/>
    <property type="project" value="UniProtKB-SubCell"/>
</dbReference>
<evidence type="ECO:0000256" key="20">
    <source>
        <dbReference type="ARBA" id="ARBA00023018"/>
    </source>
</evidence>
<evidence type="ECO:0000256" key="4">
    <source>
        <dbReference type="ARBA" id="ARBA00004279"/>
    </source>
</evidence>
<evidence type="ECO:0000256" key="37">
    <source>
        <dbReference type="PIRNR" id="PIRNR038061"/>
    </source>
</evidence>
<evidence type="ECO:0000313" key="43">
    <source>
        <dbReference type="EnsemblMetazoa" id="G12462.1:cds"/>
    </source>
</evidence>
<feature type="transmembrane region" description="Helical" evidence="41">
    <location>
        <begin position="167"/>
        <end position="197"/>
    </location>
</feature>